<dbReference type="AlphaFoldDB" id="A0A061QKQ2"/>
<sequence length="298" mass="32398">MMTMDDLRAVYKAFPEDVAQRWNVENGDAGAVTAEAVLGKKRPGCSKRRRAGAGDGTAKGRGEQTEGGWYASFVLNKSDALDAALARMPFEAPRALSGSRVRHTSNAWFFFGQNPSREPLRGRPEHTDRVSHSGTWHAQQSGAKLWRVRPDENASWPSPAPRCREPLSARVEAGDLLIINTALWYHETSLPQGTGEASFSVARDFHLDLGEAGGSEAEEEDSVDMDNCNDTWATDEIPAGTVVAQGDAVMSFPLSDQPNCVLENGSRGTPSRVVSLRHIRAGESLSLPQNDSSSLHLR</sequence>
<accession>A0A061QKQ2</accession>
<feature type="region of interest" description="Disordered" evidence="1">
    <location>
        <begin position="43"/>
        <end position="64"/>
    </location>
</feature>
<organism evidence="2">
    <name type="scientific">Tetraselmis sp. GSL018</name>
    <dbReference type="NCBI Taxonomy" id="582737"/>
    <lineage>
        <taxon>Eukaryota</taxon>
        <taxon>Viridiplantae</taxon>
        <taxon>Chlorophyta</taxon>
        <taxon>core chlorophytes</taxon>
        <taxon>Chlorodendrophyceae</taxon>
        <taxon>Chlorodendrales</taxon>
        <taxon>Chlorodendraceae</taxon>
        <taxon>Tetraselmis</taxon>
    </lineage>
</organism>
<protein>
    <submittedName>
        <fullName evidence="2">U3 small nucleolar RNA-associated protein 6</fullName>
    </submittedName>
</protein>
<dbReference type="SUPFAM" id="SSF51197">
    <property type="entry name" value="Clavaminate synthase-like"/>
    <property type="match status" value="1"/>
</dbReference>
<evidence type="ECO:0000313" key="2">
    <source>
        <dbReference type="EMBL" id="JAC61207.1"/>
    </source>
</evidence>
<evidence type="ECO:0000256" key="1">
    <source>
        <dbReference type="SAM" id="MobiDB-lite"/>
    </source>
</evidence>
<name>A0A061QKQ2_9CHLO</name>
<feature type="compositionally biased region" description="Polar residues" evidence="1">
    <location>
        <begin position="132"/>
        <end position="142"/>
    </location>
</feature>
<gene>
    <name evidence="2" type="primary">UTP6</name>
    <name evidence="2" type="ORF">TSPGSL018_26867</name>
</gene>
<feature type="region of interest" description="Disordered" evidence="1">
    <location>
        <begin position="119"/>
        <end position="143"/>
    </location>
</feature>
<reference evidence="2" key="1">
    <citation type="submission" date="2014-05" db="EMBL/GenBank/DDBJ databases">
        <title>The transcriptome of the halophilic microalga Tetraselmis sp. GSL018 isolated from the Great Salt Lake, Utah.</title>
        <authorList>
            <person name="Jinkerson R.E."/>
            <person name="D'Adamo S."/>
            <person name="Posewitz M.C."/>
        </authorList>
    </citation>
    <scope>NUCLEOTIDE SEQUENCE</scope>
    <source>
        <strain evidence="2">GSL018</strain>
    </source>
</reference>
<feature type="compositionally biased region" description="Basic and acidic residues" evidence="1">
    <location>
        <begin position="119"/>
        <end position="131"/>
    </location>
</feature>
<proteinExistence type="predicted"/>
<dbReference type="EMBL" id="GBEZ01025939">
    <property type="protein sequence ID" value="JAC61207.1"/>
    <property type="molecule type" value="Transcribed_RNA"/>
</dbReference>